<dbReference type="AlphaFoldDB" id="A0A5A7P1T1"/>
<proteinExistence type="predicted"/>
<reference evidence="3" key="1">
    <citation type="journal article" date="2019" name="Curr. Biol.">
        <title>Genome Sequence of Striga asiatica Provides Insight into the Evolution of Plant Parasitism.</title>
        <authorList>
            <person name="Yoshida S."/>
            <person name="Kim S."/>
            <person name="Wafula E.K."/>
            <person name="Tanskanen J."/>
            <person name="Kim Y.M."/>
            <person name="Honaas L."/>
            <person name="Yang Z."/>
            <person name="Spallek T."/>
            <person name="Conn C.E."/>
            <person name="Ichihashi Y."/>
            <person name="Cheong K."/>
            <person name="Cui S."/>
            <person name="Der J.P."/>
            <person name="Gundlach H."/>
            <person name="Jiao Y."/>
            <person name="Hori C."/>
            <person name="Ishida J.K."/>
            <person name="Kasahara H."/>
            <person name="Kiba T."/>
            <person name="Kim M.S."/>
            <person name="Koo N."/>
            <person name="Laohavisit A."/>
            <person name="Lee Y.H."/>
            <person name="Lumba S."/>
            <person name="McCourt P."/>
            <person name="Mortimer J.C."/>
            <person name="Mutuku J.M."/>
            <person name="Nomura T."/>
            <person name="Sasaki-Sekimoto Y."/>
            <person name="Seto Y."/>
            <person name="Wang Y."/>
            <person name="Wakatake T."/>
            <person name="Sakakibara H."/>
            <person name="Demura T."/>
            <person name="Yamaguchi S."/>
            <person name="Yoneyama K."/>
            <person name="Manabe R.I."/>
            <person name="Nelson D.C."/>
            <person name="Schulman A.H."/>
            <person name="Timko M.P."/>
            <person name="dePamphilis C.W."/>
            <person name="Choi D."/>
            <person name="Shirasu K."/>
        </authorList>
    </citation>
    <scope>NUCLEOTIDE SEQUENCE [LARGE SCALE GENOMIC DNA]</scope>
    <source>
        <strain evidence="3">cv. UVA1</strain>
    </source>
</reference>
<evidence type="ECO:0000256" key="1">
    <source>
        <dbReference type="SAM" id="MobiDB-lite"/>
    </source>
</evidence>
<dbReference type="GO" id="GO:0016779">
    <property type="term" value="F:nucleotidyltransferase activity"/>
    <property type="evidence" value="ECO:0007669"/>
    <property type="project" value="UniProtKB-KW"/>
</dbReference>
<keyword evidence="2" id="KW-0808">Transferase</keyword>
<name>A0A5A7P1T1_STRAF</name>
<comment type="caution">
    <text evidence="2">The sequence shown here is derived from an EMBL/GenBank/DDBJ whole genome shotgun (WGS) entry which is preliminary data.</text>
</comment>
<accession>A0A5A7P1T1</accession>
<keyword evidence="2" id="KW-0548">Nucleotidyltransferase</keyword>
<gene>
    <name evidence="2" type="ORF">STAS_02372</name>
</gene>
<keyword evidence="3" id="KW-1185">Reference proteome</keyword>
<organism evidence="2 3">
    <name type="scientific">Striga asiatica</name>
    <name type="common">Asiatic witchweed</name>
    <name type="synonym">Buchnera asiatica</name>
    <dbReference type="NCBI Taxonomy" id="4170"/>
    <lineage>
        <taxon>Eukaryota</taxon>
        <taxon>Viridiplantae</taxon>
        <taxon>Streptophyta</taxon>
        <taxon>Embryophyta</taxon>
        <taxon>Tracheophyta</taxon>
        <taxon>Spermatophyta</taxon>
        <taxon>Magnoliopsida</taxon>
        <taxon>eudicotyledons</taxon>
        <taxon>Gunneridae</taxon>
        <taxon>Pentapetalae</taxon>
        <taxon>asterids</taxon>
        <taxon>lamiids</taxon>
        <taxon>Lamiales</taxon>
        <taxon>Orobanchaceae</taxon>
        <taxon>Buchnereae</taxon>
        <taxon>Striga</taxon>
    </lineage>
</organism>
<dbReference type="EMBL" id="BKCP01001114">
    <property type="protein sequence ID" value="GER26712.1"/>
    <property type="molecule type" value="Genomic_DNA"/>
</dbReference>
<protein>
    <submittedName>
        <fullName evidence="2">2-C-methyl-D-erythritol 4-phosphatecytidylyltransferase</fullName>
    </submittedName>
</protein>
<evidence type="ECO:0000313" key="2">
    <source>
        <dbReference type="EMBL" id="GER26712.1"/>
    </source>
</evidence>
<evidence type="ECO:0000313" key="3">
    <source>
        <dbReference type="Proteomes" id="UP000325081"/>
    </source>
</evidence>
<dbReference type="OrthoDB" id="1921166at2759"/>
<sequence>MVLITSSCSLSLSSPLHLCSRIGSTSRGLALGCSALTCFLSSLKFPKNGHPSCMHPLRLALRLDHSPPFDLPTAERADEVHGLVVLVEAVGVARACTAHVGPAALVVRRAEEENCVVGEFHADRASGVFPSGFNLYRFKGKCPSLHTSRERKMPCQATSQVHDDWSEK</sequence>
<dbReference type="Proteomes" id="UP000325081">
    <property type="component" value="Unassembled WGS sequence"/>
</dbReference>
<feature type="region of interest" description="Disordered" evidence="1">
    <location>
        <begin position="149"/>
        <end position="168"/>
    </location>
</feature>